<feature type="non-terminal residue" evidence="3">
    <location>
        <position position="1"/>
    </location>
</feature>
<evidence type="ECO:0000313" key="3">
    <source>
        <dbReference type="EMBL" id="GAG10352.1"/>
    </source>
</evidence>
<comment type="caution">
    <text evidence="3">The sequence shown here is derived from an EMBL/GenBank/DDBJ whole genome shotgun (WGS) entry which is preliminary data.</text>
</comment>
<sequence>LAPGATFQQKVDNLLALGFEGVELNAGFDPHGGSDLRRRVDEIKRALEGTQIAVSSICGGQPMTFLAADVQQRRAAIDGYRENLAIAGELGATGPILVPIFGPPQLSDPWPLKSAVDLEKEILAEICKDLADIAVQYGTNVVLEPLNRYETHLLRTLADAMQICDMAGNPPGLKIMADFFHMNIEEPDIPASIRAAGDAICHVHLADSTRTEPGSGHTDFAAGLKALSDIGYSGYMAFECALSGPDPAEALKRSVKFLQKLQADL</sequence>
<organism evidence="3">
    <name type="scientific">marine sediment metagenome</name>
    <dbReference type="NCBI Taxonomy" id="412755"/>
    <lineage>
        <taxon>unclassified sequences</taxon>
        <taxon>metagenomes</taxon>
        <taxon>ecological metagenomes</taxon>
    </lineage>
</organism>
<accession>X0VGL1</accession>
<evidence type="ECO:0000259" key="2">
    <source>
        <dbReference type="Pfam" id="PF01261"/>
    </source>
</evidence>
<protein>
    <recommendedName>
        <fullName evidence="2">Xylose isomerase-like TIM barrel domain-containing protein</fullName>
    </recommendedName>
</protein>
<dbReference type="AlphaFoldDB" id="X0VGL1"/>
<dbReference type="Gene3D" id="3.20.20.150">
    <property type="entry name" value="Divalent-metal-dependent TIM barrel enzymes"/>
    <property type="match status" value="1"/>
</dbReference>
<gene>
    <name evidence="3" type="ORF">S01H1_37163</name>
</gene>
<evidence type="ECO:0000256" key="1">
    <source>
        <dbReference type="ARBA" id="ARBA00023235"/>
    </source>
</evidence>
<name>X0VGL1_9ZZZZ</name>
<dbReference type="InterPro" id="IPR036237">
    <property type="entry name" value="Xyl_isomerase-like_sf"/>
</dbReference>
<dbReference type="PANTHER" id="PTHR43489">
    <property type="entry name" value="ISOMERASE"/>
    <property type="match status" value="1"/>
</dbReference>
<dbReference type="SUPFAM" id="SSF51658">
    <property type="entry name" value="Xylose isomerase-like"/>
    <property type="match status" value="1"/>
</dbReference>
<dbReference type="PANTHER" id="PTHR43489:SF7">
    <property type="entry name" value="3-DEHYDRO-D-GULOSIDE 4-EPIMERASE-RELATED"/>
    <property type="match status" value="1"/>
</dbReference>
<proteinExistence type="predicted"/>
<keyword evidence="1" id="KW-0413">Isomerase</keyword>
<feature type="domain" description="Xylose isomerase-like TIM barrel" evidence="2">
    <location>
        <begin position="12"/>
        <end position="260"/>
    </location>
</feature>
<reference evidence="3" key="1">
    <citation type="journal article" date="2014" name="Front. Microbiol.">
        <title>High frequency of phylogenetically diverse reductive dehalogenase-homologous genes in deep subseafloor sedimentary metagenomes.</title>
        <authorList>
            <person name="Kawai M."/>
            <person name="Futagami T."/>
            <person name="Toyoda A."/>
            <person name="Takaki Y."/>
            <person name="Nishi S."/>
            <person name="Hori S."/>
            <person name="Arai W."/>
            <person name="Tsubouchi T."/>
            <person name="Morono Y."/>
            <person name="Uchiyama I."/>
            <person name="Ito T."/>
            <person name="Fujiyama A."/>
            <person name="Inagaki F."/>
            <person name="Takami H."/>
        </authorList>
    </citation>
    <scope>NUCLEOTIDE SEQUENCE</scope>
    <source>
        <strain evidence="3">Expedition CK06-06</strain>
    </source>
</reference>
<dbReference type="InterPro" id="IPR013022">
    <property type="entry name" value="Xyl_isomerase-like_TIM-brl"/>
</dbReference>
<dbReference type="Pfam" id="PF01261">
    <property type="entry name" value="AP_endonuc_2"/>
    <property type="match status" value="1"/>
</dbReference>
<dbReference type="EMBL" id="BARS01023335">
    <property type="protein sequence ID" value="GAG10352.1"/>
    <property type="molecule type" value="Genomic_DNA"/>
</dbReference>
<dbReference type="InterPro" id="IPR050417">
    <property type="entry name" value="Sugar_Epim/Isomerase"/>
</dbReference>
<dbReference type="GO" id="GO:0016853">
    <property type="term" value="F:isomerase activity"/>
    <property type="evidence" value="ECO:0007669"/>
    <property type="project" value="UniProtKB-KW"/>
</dbReference>